<protein>
    <submittedName>
        <fullName evidence="1">Uncharacterized protein</fullName>
    </submittedName>
</protein>
<proteinExistence type="predicted"/>
<gene>
    <name evidence="1" type="ordered locus">AM1_B0262</name>
</gene>
<dbReference type="KEGG" id="amr:AM1_B0262"/>
<dbReference type="Proteomes" id="UP000000268">
    <property type="component" value="Plasmid pREB2"/>
</dbReference>
<geneLocation type="plasmid" evidence="1 2">
    <name>pREB2</name>
</geneLocation>
<evidence type="ECO:0000313" key="1">
    <source>
        <dbReference type="EMBL" id="ABW31981.1"/>
    </source>
</evidence>
<accession>A8ZLF3</accession>
<keyword evidence="1" id="KW-0614">Plasmid</keyword>
<dbReference type="AlphaFoldDB" id="A8ZLF3"/>
<dbReference type="EMBL" id="CP000839">
    <property type="protein sequence ID" value="ABW31981.1"/>
    <property type="molecule type" value="Genomic_DNA"/>
</dbReference>
<name>A8ZLF3_ACAM1</name>
<evidence type="ECO:0000313" key="2">
    <source>
        <dbReference type="Proteomes" id="UP000000268"/>
    </source>
</evidence>
<dbReference type="HOGENOM" id="CLU_3245620_0_0_3"/>
<keyword evidence="2" id="KW-1185">Reference proteome</keyword>
<reference evidence="1 2" key="1">
    <citation type="journal article" date="2008" name="Proc. Natl. Acad. Sci. U.S.A.">
        <title>Niche adaptation and genome expansion in the chlorophyll d-producing cyanobacterium Acaryochloris marina.</title>
        <authorList>
            <person name="Swingley W.D."/>
            <person name="Chen M."/>
            <person name="Cheung P.C."/>
            <person name="Conrad A.L."/>
            <person name="Dejesa L.C."/>
            <person name="Hao J."/>
            <person name="Honchak B.M."/>
            <person name="Karbach L.E."/>
            <person name="Kurdoglu A."/>
            <person name="Lahiri S."/>
            <person name="Mastrian S.D."/>
            <person name="Miyashita H."/>
            <person name="Page L."/>
            <person name="Ramakrishna P."/>
            <person name="Satoh S."/>
            <person name="Sattley W.M."/>
            <person name="Shimada Y."/>
            <person name="Taylor H.L."/>
            <person name="Tomo T."/>
            <person name="Tsuchiya T."/>
            <person name="Wang Z.T."/>
            <person name="Raymond J."/>
            <person name="Mimuro M."/>
            <person name="Blankenship R.E."/>
            <person name="Touchman J.W."/>
        </authorList>
    </citation>
    <scope>NUCLEOTIDE SEQUENCE [LARGE SCALE GENOMIC DNA]</scope>
    <source>
        <strain evidence="2">MBIC 11017</strain>
        <plasmid evidence="2">Plasmid pREB2</plasmid>
    </source>
</reference>
<organism evidence="1 2">
    <name type="scientific">Acaryochloris marina (strain MBIC 11017)</name>
    <dbReference type="NCBI Taxonomy" id="329726"/>
    <lineage>
        <taxon>Bacteria</taxon>
        <taxon>Bacillati</taxon>
        <taxon>Cyanobacteriota</taxon>
        <taxon>Cyanophyceae</taxon>
        <taxon>Acaryochloridales</taxon>
        <taxon>Acaryochloridaceae</taxon>
        <taxon>Acaryochloris</taxon>
    </lineage>
</organism>
<sequence length="42" mass="5068">MSPYQCTYFFNRWVLAWVKILYRHCDALRAALGYRIAVSRNN</sequence>